<evidence type="ECO:0000313" key="1">
    <source>
        <dbReference type="EnsemblMetazoa" id="GPPI050283-PA"/>
    </source>
</evidence>
<dbReference type="STRING" id="67801.A0A1B0C690"/>
<keyword evidence="2" id="KW-1185">Reference proteome</keyword>
<accession>A0A1B0C690</accession>
<dbReference type="EMBL" id="JXJN01026474">
    <property type="status" value="NOT_ANNOTATED_CDS"/>
    <property type="molecule type" value="Genomic_DNA"/>
</dbReference>
<organism evidence="1 2">
    <name type="scientific">Glossina palpalis gambiensis</name>
    <dbReference type="NCBI Taxonomy" id="67801"/>
    <lineage>
        <taxon>Eukaryota</taxon>
        <taxon>Metazoa</taxon>
        <taxon>Ecdysozoa</taxon>
        <taxon>Arthropoda</taxon>
        <taxon>Hexapoda</taxon>
        <taxon>Insecta</taxon>
        <taxon>Pterygota</taxon>
        <taxon>Neoptera</taxon>
        <taxon>Endopterygota</taxon>
        <taxon>Diptera</taxon>
        <taxon>Brachycera</taxon>
        <taxon>Muscomorpha</taxon>
        <taxon>Hippoboscoidea</taxon>
        <taxon>Glossinidae</taxon>
        <taxon>Glossina</taxon>
    </lineage>
</organism>
<dbReference type="EnsemblMetazoa" id="GPPI050283-RA">
    <property type="protein sequence ID" value="GPPI050283-PA"/>
    <property type="gene ID" value="GPPI050283"/>
</dbReference>
<proteinExistence type="predicted"/>
<dbReference type="Proteomes" id="UP000092460">
    <property type="component" value="Unassembled WGS sequence"/>
</dbReference>
<dbReference type="AlphaFoldDB" id="A0A1B0C690"/>
<protein>
    <submittedName>
        <fullName evidence="1">Uncharacterized protein</fullName>
    </submittedName>
</protein>
<dbReference type="VEuPathDB" id="VectorBase:GPPI050283"/>
<name>A0A1B0C690_9MUSC</name>
<reference evidence="2" key="1">
    <citation type="submission" date="2015-01" db="EMBL/GenBank/DDBJ databases">
        <authorList>
            <person name="Aksoy S."/>
            <person name="Warren W."/>
            <person name="Wilson R.K."/>
        </authorList>
    </citation>
    <scope>NUCLEOTIDE SEQUENCE [LARGE SCALE GENOMIC DNA]</scope>
    <source>
        <strain evidence="2">IAEA</strain>
    </source>
</reference>
<reference evidence="1" key="2">
    <citation type="submission" date="2020-05" db="UniProtKB">
        <authorList>
            <consortium name="EnsemblMetazoa"/>
        </authorList>
    </citation>
    <scope>IDENTIFICATION</scope>
    <source>
        <strain evidence="1">IAEA</strain>
    </source>
</reference>
<sequence>MNISDNHNIITNDEYEIYVGIRVGTSVLSPSISLTLLILSAFTTAQKSPENMFVKNVSLYFKSLIVAKLTNRVPVNSCLINIFNCVEPEIRLHWFTTIWITLDLIRYCVHVSLQIYAHLHIDLFTIAYPSDIAVNQGIGMNTNTAFISSSSDKNGSIHRRKEINRKH</sequence>
<evidence type="ECO:0000313" key="2">
    <source>
        <dbReference type="Proteomes" id="UP000092460"/>
    </source>
</evidence>